<dbReference type="Proteomes" id="UP000016496">
    <property type="component" value="Unassembled WGS sequence"/>
</dbReference>
<proteinExistence type="predicted"/>
<reference evidence="1 2" key="1">
    <citation type="submission" date="2013-08" db="EMBL/GenBank/DDBJ databases">
        <authorList>
            <person name="Weinstock G."/>
            <person name="Sodergren E."/>
            <person name="Wylie T."/>
            <person name="Fulton L."/>
            <person name="Fulton R."/>
            <person name="Fronick C."/>
            <person name="O'Laughlin M."/>
            <person name="Godfrey J."/>
            <person name="Miner T."/>
            <person name="Herter B."/>
            <person name="Appelbaum E."/>
            <person name="Cordes M."/>
            <person name="Lek S."/>
            <person name="Wollam A."/>
            <person name="Pepin K.H."/>
            <person name="Palsikar V.B."/>
            <person name="Mitreva M."/>
            <person name="Wilson R.K."/>
        </authorList>
    </citation>
    <scope>NUCLEOTIDE SEQUENCE [LARGE SCALE GENOMIC DNA]</scope>
    <source>
        <strain evidence="1 2">F0041</strain>
    </source>
</reference>
<evidence type="ECO:0000313" key="1">
    <source>
        <dbReference type="EMBL" id="ERI89245.1"/>
    </source>
</evidence>
<gene>
    <name evidence="1" type="ORF">HMPREF1981_00035</name>
</gene>
<name>U2CXH2_9BACE</name>
<sequence>MLLTANVGVAKDGDEVTYQAIITDCGTVYQIPAGCSVDLACKLLDYYTKIDCGGISGGEEAVMINIINNRSCSAAYCRLSKCEMEVYHTSLA</sequence>
<organism evidence="1 2">
    <name type="scientific">Bacteroides pyogenes F0041</name>
    <dbReference type="NCBI Taxonomy" id="1321819"/>
    <lineage>
        <taxon>Bacteria</taxon>
        <taxon>Pseudomonadati</taxon>
        <taxon>Bacteroidota</taxon>
        <taxon>Bacteroidia</taxon>
        <taxon>Bacteroidales</taxon>
        <taxon>Bacteroidaceae</taxon>
        <taxon>Bacteroides</taxon>
    </lineage>
</organism>
<dbReference type="EMBL" id="AWSV01000003">
    <property type="protein sequence ID" value="ERI89245.1"/>
    <property type="molecule type" value="Genomic_DNA"/>
</dbReference>
<dbReference type="AlphaFoldDB" id="U2CXH2"/>
<protein>
    <submittedName>
        <fullName evidence="1">Uncharacterized protein</fullName>
    </submittedName>
</protein>
<dbReference type="PATRIC" id="fig|1321819.3.peg.35"/>
<comment type="caution">
    <text evidence="1">The sequence shown here is derived from an EMBL/GenBank/DDBJ whole genome shotgun (WGS) entry which is preliminary data.</text>
</comment>
<accession>U2CXH2</accession>
<evidence type="ECO:0000313" key="2">
    <source>
        <dbReference type="Proteomes" id="UP000016496"/>
    </source>
</evidence>
<dbReference type="HOGENOM" id="CLU_2407225_0_0_10"/>